<keyword evidence="4" id="KW-0472">Membrane</keyword>
<feature type="compositionally biased region" description="Low complexity" evidence="3">
    <location>
        <begin position="296"/>
        <end position="308"/>
    </location>
</feature>
<name>A0A853DMG6_9MICO</name>
<feature type="active site" description="Acyl-thioester intermediate" evidence="2">
    <location>
        <position position="229"/>
    </location>
</feature>
<dbReference type="RefSeq" id="WP_179700438.1">
    <property type="nucleotide sequence ID" value="NZ_BAAAHA010000003.1"/>
</dbReference>
<gene>
    <name evidence="5" type="ORF">HNR14_001358</name>
</gene>
<evidence type="ECO:0000256" key="4">
    <source>
        <dbReference type="SAM" id="Phobius"/>
    </source>
</evidence>
<dbReference type="Gene3D" id="2.40.260.10">
    <property type="entry name" value="Sortase"/>
    <property type="match status" value="1"/>
</dbReference>
<dbReference type="EC" id="3.4.22.70" evidence="5"/>
<protein>
    <submittedName>
        <fullName evidence="5">Sortase A</fullName>
        <ecNumber evidence="5">3.4.22.70</ecNumber>
    </submittedName>
</protein>
<organism evidence="5 6">
    <name type="scientific">Leifsonia naganoensis</name>
    <dbReference type="NCBI Taxonomy" id="150025"/>
    <lineage>
        <taxon>Bacteria</taxon>
        <taxon>Bacillati</taxon>
        <taxon>Actinomycetota</taxon>
        <taxon>Actinomycetes</taxon>
        <taxon>Micrococcales</taxon>
        <taxon>Microbacteriaceae</taxon>
        <taxon>Leifsonia</taxon>
    </lineage>
</organism>
<dbReference type="NCBIfam" id="TIGR01076">
    <property type="entry name" value="sortase_fam"/>
    <property type="match status" value="1"/>
</dbReference>
<evidence type="ECO:0000313" key="6">
    <source>
        <dbReference type="Proteomes" id="UP000521075"/>
    </source>
</evidence>
<proteinExistence type="predicted"/>
<keyword evidence="6" id="KW-1185">Reference proteome</keyword>
<evidence type="ECO:0000313" key="5">
    <source>
        <dbReference type="EMBL" id="NYK09477.1"/>
    </source>
</evidence>
<dbReference type="CDD" id="cd05827">
    <property type="entry name" value="Sortase_C"/>
    <property type="match status" value="1"/>
</dbReference>
<dbReference type="InterPro" id="IPR005754">
    <property type="entry name" value="Sortase"/>
</dbReference>
<keyword evidence="4" id="KW-1133">Transmembrane helix</keyword>
<dbReference type="AlphaFoldDB" id="A0A853DMG6"/>
<feature type="region of interest" description="Disordered" evidence="3">
    <location>
        <begin position="293"/>
        <end position="322"/>
    </location>
</feature>
<keyword evidence="4" id="KW-0812">Transmembrane</keyword>
<accession>A0A853DMG6</accession>
<reference evidence="5 6" key="1">
    <citation type="submission" date="2020-07" db="EMBL/GenBank/DDBJ databases">
        <title>Sequencing the genomes of 1000 actinobacteria strains.</title>
        <authorList>
            <person name="Klenk H.-P."/>
        </authorList>
    </citation>
    <scope>NUCLEOTIDE SEQUENCE [LARGE SCALE GENOMIC DNA]</scope>
    <source>
        <strain evidence="5 6">DSM 15166</strain>
    </source>
</reference>
<dbReference type="GO" id="GO:0016787">
    <property type="term" value="F:hydrolase activity"/>
    <property type="evidence" value="ECO:0007669"/>
    <property type="project" value="UniProtKB-KW"/>
</dbReference>
<evidence type="ECO:0000256" key="1">
    <source>
        <dbReference type="ARBA" id="ARBA00022801"/>
    </source>
</evidence>
<dbReference type="InterPro" id="IPR023365">
    <property type="entry name" value="Sortase_dom-sf"/>
</dbReference>
<evidence type="ECO:0000256" key="3">
    <source>
        <dbReference type="SAM" id="MobiDB-lite"/>
    </source>
</evidence>
<feature type="active site" description="Proton donor/acceptor" evidence="2">
    <location>
        <position position="167"/>
    </location>
</feature>
<dbReference type="SUPFAM" id="SSF63817">
    <property type="entry name" value="Sortase"/>
    <property type="match status" value="1"/>
</dbReference>
<evidence type="ECO:0000256" key="2">
    <source>
        <dbReference type="PIRSR" id="PIRSR605754-1"/>
    </source>
</evidence>
<dbReference type="Pfam" id="PF04203">
    <property type="entry name" value="Sortase"/>
    <property type="match status" value="1"/>
</dbReference>
<dbReference type="NCBIfam" id="NF033745">
    <property type="entry name" value="class_C_sortase"/>
    <property type="match status" value="1"/>
</dbReference>
<sequence length="322" mass="33759">MNGRHAGKPTRTWRLSILALVVALFCLGGISIALYPSTAQWFSATAQADQVRQGIDDVKVIGPASRLKALQQAAAYNAALDAGAAVKANERVPVDSGATLPGGYNYSQLLAANRDGLMGRIVIPSIDADLPIYHGTSDATLAEGIGHLEGSSLPVGGTGTHAVLAGHRGLASSTLFTHLDQVHNGDTFTIYVFGETLTYKVSSIKIVDPDQTKTLNPVQGRDLVTLVTCTPIGINSQRILVTGERVTPTPATAVSGATQEARGPGVPWWAVGFAAVLSAAAVFLWWSGLPPRTKPTRSGSTRRSTRSPAPEPTTPSDRALHV</sequence>
<feature type="transmembrane region" description="Helical" evidence="4">
    <location>
        <begin position="268"/>
        <end position="287"/>
    </location>
</feature>
<dbReference type="Proteomes" id="UP000521075">
    <property type="component" value="Unassembled WGS sequence"/>
</dbReference>
<comment type="caution">
    <text evidence="5">The sequence shown here is derived from an EMBL/GenBank/DDBJ whole genome shotgun (WGS) entry which is preliminary data.</text>
</comment>
<keyword evidence="1 5" id="KW-0378">Hydrolase</keyword>
<dbReference type="EMBL" id="JACCHJ010000001">
    <property type="protein sequence ID" value="NYK09477.1"/>
    <property type="molecule type" value="Genomic_DNA"/>
</dbReference>
<dbReference type="InterPro" id="IPR042002">
    <property type="entry name" value="Sortase_C"/>
</dbReference>